<organism evidence="1">
    <name type="scientific">Arion vulgaris</name>
    <dbReference type="NCBI Taxonomy" id="1028688"/>
    <lineage>
        <taxon>Eukaryota</taxon>
        <taxon>Metazoa</taxon>
        <taxon>Spiralia</taxon>
        <taxon>Lophotrochozoa</taxon>
        <taxon>Mollusca</taxon>
        <taxon>Gastropoda</taxon>
        <taxon>Heterobranchia</taxon>
        <taxon>Euthyneura</taxon>
        <taxon>Panpulmonata</taxon>
        <taxon>Eupulmonata</taxon>
        <taxon>Stylommatophora</taxon>
        <taxon>Helicina</taxon>
        <taxon>Arionoidea</taxon>
        <taxon>Arionidae</taxon>
        <taxon>Arion</taxon>
    </lineage>
</organism>
<feature type="non-terminal residue" evidence="1">
    <location>
        <position position="1"/>
    </location>
</feature>
<sequence>FIVEAVVSVKTTLEPDSWDSSNIEKNRRTTHVMSKPFYTRTRAPIEPPKVIVTSYTQNTAILYWETPPLMSKVGKNDDGKPRYLRRYLQGYKLEINGKLQCCLAPDM</sequence>
<reference evidence="1" key="1">
    <citation type="submission" date="2014-12" db="EMBL/GenBank/DDBJ databases">
        <title>Insight into the proteome of Arion vulgaris.</title>
        <authorList>
            <person name="Aradska J."/>
            <person name="Bulat T."/>
            <person name="Smidak R."/>
            <person name="Sarate P."/>
            <person name="Gangsoo J."/>
            <person name="Sialana F."/>
            <person name="Bilban M."/>
            <person name="Lubec G."/>
        </authorList>
    </citation>
    <scope>NUCLEOTIDE SEQUENCE</scope>
    <source>
        <tissue evidence="1">Skin</tissue>
    </source>
</reference>
<name>A0A0B6YXU8_9EUPU</name>
<dbReference type="EMBL" id="HACG01013646">
    <property type="protein sequence ID" value="CEK60511.1"/>
    <property type="molecule type" value="Transcribed_RNA"/>
</dbReference>
<evidence type="ECO:0000313" key="1">
    <source>
        <dbReference type="EMBL" id="CEK60511.1"/>
    </source>
</evidence>
<dbReference type="AlphaFoldDB" id="A0A0B6YXU8"/>
<evidence type="ECO:0008006" key="2">
    <source>
        <dbReference type="Google" id="ProtNLM"/>
    </source>
</evidence>
<accession>A0A0B6YXU8</accession>
<feature type="non-terminal residue" evidence="1">
    <location>
        <position position="107"/>
    </location>
</feature>
<proteinExistence type="predicted"/>
<protein>
    <recommendedName>
        <fullName evidence="2">Fibronectin type-III domain-containing protein</fullName>
    </recommendedName>
</protein>
<gene>
    <name evidence="1" type="primary">ORF39607</name>
</gene>